<evidence type="ECO:0000313" key="3">
    <source>
        <dbReference type="Proteomes" id="UP001370758"/>
    </source>
</evidence>
<evidence type="ECO:0000256" key="1">
    <source>
        <dbReference type="SAM" id="MobiDB-lite"/>
    </source>
</evidence>
<comment type="caution">
    <text evidence="2">The sequence shown here is derived from an EMBL/GenBank/DDBJ whole genome shotgun (WGS) entry which is preliminary data.</text>
</comment>
<protein>
    <submittedName>
        <fullName evidence="2">Uncharacterized protein</fullName>
    </submittedName>
</protein>
<name>A0AAV9WHP5_9PEZI</name>
<evidence type="ECO:0000313" key="2">
    <source>
        <dbReference type="EMBL" id="KAK6507669.1"/>
    </source>
</evidence>
<keyword evidence="3" id="KW-1185">Reference proteome</keyword>
<gene>
    <name evidence="2" type="ORF">TWF481_006092</name>
</gene>
<organism evidence="2 3">
    <name type="scientific">Arthrobotrys musiformis</name>
    <dbReference type="NCBI Taxonomy" id="47236"/>
    <lineage>
        <taxon>Eukaryota</taxon>
        <taxon>Fungi</taxon>
        <taxon>Dikarya</taxon>
        <taxon>Ascomycota</taxon>
        <taxon>Pezizomycotina</taxon>
        <taxon>Orbiliomycetes</taxon>
        <taxon>Orbiliales</taxon>
        <taxon>Orbiliaceae</taxon>
        <taxon>Arthrobotrys</taxon>
    </lineage>
</organism>
<sequence>MSYAWRVTFTVVNNSGSELHYENSSPGVMHHDDPPTIPIGSTKSFIVSILGSDHGDHYIRYSHSGESVKLHFQSGRGTSSPITANDPEDDRRVTSSSHSGPGVYDRSVEYIIADGLHRS</sequence>
<reference evidence="2 3" key="1">
    <citation type="submission" date="2023-08" db="EMBL/GenBank/DDBJ databases">
        <authorList>
            <person name="Palmer J.M."/>
        </authorList>
    </citation>
    <scope>NUCLEOTIDE SEQUENCE [LARGE SCALE GENOMIC DNA]</scope>
    <source>
        <strain evidence="2 3">TWF481</strain>
    </source>
</reference>
<feature type="region of interest" description="Disordered" evidence="1">
    <location>
        <begin position="70"/>
        <end position="103"/>
    </location>
</feature>
<dbReference type="EMBL" id="JAVHJL010000003">
    <property type="protein sequence ID" value="KAK6507669.1"/>
    <property type="molecule type" value="Genomic_DNA"/>
</dbReference>
<accession>A0AAV9WHP5</accession>
<proteinExistence type="predicted"/>
<dbReference type="AlphaFoldDB" id="A0AAV9WHP5"/>
<dbReference type="Proteomes" id="UP001370758">
    <property type="component" value="Unassembled WGS sequence"/>
</dbReference>